<dbReference type="InterPro" id="IPR002659">
    <property type="entry name" value="Glyco_trans_31"/>
</dbReference>
<dbReference type="EnsemblProtists" id="EOD36011">
    <property type="protein sequence ID" value="EOD36011"/>
    <property type="gene ID" value="EMIHUDRAFT_362699"/>
</dbReference>
<dbReference type="GO" id="GO:0016758">
    <property type="term" value="F:hexosyltransferase activity"/>
    <property type="evidence" value="ECO:0007669"/>
    <property type="project" value="InterPro"/>
</dbReference>
<keyword evidence="7" id="KW-1133">Transmembrane helix</keyword>
<evidence type="ECO:0000256" key="10">
    <source>
        <dbReference type="RuleBase" id="RU363063"/>
    </source>
</evidence>
<dbReference type="PaxDb" id="2903-EOD36011"/>
<keyword evidence="4" id="KW-0808">Transferase</keyword>
<name>A0A0D3KJS6_EMIH1</name>
<evidence type="ECO:0000256" key="3">
    <source>
        <dbReference type="ARBA" id="ARBA00022676"/>
    </source>
</evidence>
<accession>A0A0D3KJS6</accession>
<keyword evidence="12" id="KW-1185">Reference proteome</keyword>
<evidence type="ECO:0000256" key="7">
    <source>
        <dbReference type="ARBA" id="ARBA00022989"/>
    </source>
</evidence>
<keyword evidence="6" id="KW-0735">Signal-anchor</keyword>
<evidence type="ECO:0000256" key="6">
    <source>
        <dbReference type="ARBA" id="ARBA00022968"/>
    </source>
</evidence>
<reference evidence="11" key="2">
    <citation type="submission" date="2024-10" db="UniProtKB">
        <authorList>
            <consortium name="EnsemblProtists"/>
        </authorList>
    </citation>
    <scope>IDENTIFICATION</scope>
</reference>
<dbReference type="RefSeq" id="XP_005788440.1">
    <property type="nucleotide sequence ID" value="XM_005788383.1"/>
</dbReference>
<evidence type="ECO:0000256" key="2">
    <source>
        <dbReference type="ARBA" id="ARBA00008661"/>
    </source>
</evidence>
<protein>
    <recommendedName>
        <fullName evidence="10">Hexosyltransferase</fullName>
        <ecNumber evidence="10">2.4.1.-</ecNumber>
    </recommendedName>
</protein>
<evidence type="ECO:0000256" key="1">
    <source>
        <dbReference type="ARBA" id="ARBA00004323"/>
    </source>
</evidence>
<proteinExistence type="inferred from homology"/>
<reference evidence="12" key="1">
    <citation type="journal article" date="2013" name="Nature">
        <title>Pan genome of the phytoplankton Emiliania underpins its global distribution.</title>
        <authorList>
            <person name="Read B.A."/>
            <person name="Kegel J."/>
            <person name="Klute M.J."/>
            <person name="Kuo A."/>
            <person name="Lefebvre S.C."/>
            <person name="Maumus F."/>
            <person name="Mayer C."/>
            <person name="Miller J."/>
            <person name="Monier A."/>
            <person name="Salamov A."/>
            <person name="Young J."/>
            <person name="Aguilar M."/>
            <person name="Claverie J.M."/>
            <person name="Frickenhaus S."/>
            <person name="Gonzalez K."/>
            <person name="Herman E.K."/>
            <person name="Lin Y.C."/>
            <person name="Napier J."/>
            <person name="Ogata H."/>
            <person name="Sarno A.F."/>
            <person name="Shmutz J."/>
            <person name="Schroeder D."/>
            <person name="de Vargas C."/>
            <person name="Verret F."/>
            <person name="von Dassow P."/>
            <person name="Valentin K."/>
            <person name="Van de Peer Y."/>
            <person name="Wheeler G."/>
            <person name="Dacks J.B."/>
            <person name="Delwiche C.F."/>
            <person name="Dyhrman S.T."/>
            <person name="Glockner G."/>
            <person name="John U."/>
            <person name="Richards T."/>
            <person name="Worden A.Z."/>
            <person name="Zhang X."/>
            <person name="Grigoriev I.V."/>
            <person name="Allen A.E."/>
            <person name="Bidle K."/>
            <person name="Borodovsky M."/>
            <person name="Bowler C."/>
            <person name="Brownlee C."/>
            <person name="Cock J.M."/>
            <person name="Elias M."/>
            <person name="Gladyshev V.N."/>
            <person name="Groth M."/>
            <person name="Guda C."/>
            <person name="Hadaegh A."/>
            <person name="Iglesias-Rodriguez M.D."/>
            <person name="Jenkins J."/>
            <person name="Jones B.M."/>
            <person name="Lawson T."/>
            <person name="Leese F."/>
            <person name="Lindquist E."/>
            <person name="Lobanov A."/>
            <person name="Lomsadze A."/>
            <person name="Malik S.B."/>
            <person name="Marsh M.E."/>
            <person name="Mackinder L."/>
            <person name="Mock T."/>
            <person name="Mueller-Roeber B."/>
            <person name="Pagarete A."/>
            <person name="Parker M."/>
            <person name="Probert I."/>
            <person name="Quesneville H."/>
            <person name="Raines C."/>
            <person name="Rensing S.A."/>
            <person name="Riano-Pachon D.M."/>
            <person name="Richier S."/>
            <person name="Rokitta S."/>
            <person name="Shiraiwa Y."/>
            <person name="Soanes D.M."/>
            <person name="van der Giezen M."/>
            <person name="Wahlund T.M."/>
            <person name="Williams B."/>
            <person name="Wilson W."/>
            <person name="Wolfe G."/>
            <person name="Wurch L.L."/>
        </authorList>
    </citation>
    <scope>NUCLEOTIDE SEQUENCE</scope>
</reference>
<evidence type="ECO:0000256" key="4">
    <source>
        <dbReference type="ARBA" id="ARBA00022679"/>
    </source>
</evidence>
<dbReference type="GO" id="GO:0000139">
    <property type="term" value="C:Golgi membrane"/>
    <property type="evidence" value="ECO:0007669"/>
    <property type="project" value="UniProtKB-SubCell"/>
</dbReference>
<evidence type="ECO:0000256" key="9">
    <source>
        <dbReference type="ARBA" id="ARBA00023136"/>
    </source>
</evidence>
<comment type="subcellular location">
    <subcellularLocation>
        <location evidence="1 10">Golgi apparatus membrane</location>
        <topology evidence="1 10">Single-pass type II membrane protein</topology>
    </subcellularLocation>
</comment>
<evidence type="ECO:0000256" key="8">
    <source>
        <dbReference type="ARBA" id="ARBA00023034"/>
    </source>
</evidence>
<dbReference type="GeneID" id="17281282"/>
<dbReference type="HOGENOM" id="CLU_1002665_0_0_1"/>
<dbReference type="AlphaFoldDB" id="A0A0D3KJS6"/>
<dbReference type="EC" id="2.4.1.-" evidence="10"/>
<organism evidence="11 12">
    <name type="scientific">Emiliania huxleyi (strain CCMP1516)</name>
    <dbReference type="NCBI Taxonomy" id="280463"/>
    <lineage>
        <taxon>Eukaryota</taxon>
        <taxon>Haptista</taxon>
        <taxon>Haptophyta</taxon>
        <taxon>Prymnesiophyceae</taxon>
        <taxon>Isochrysidales</taxon>
        <taxon>Noelaerhabdaceae</taxon>
        <taxon>Emiliania</taxon>
    </lineage>
</organism>
<evidence type="ECO:0000313" key="12">
    <source>
        <dbReference type="Proteomes" id="UP000013827"/>
    </source>
</evidence>
<dbReference type="Pfam" id="PF01762">
    <property type="entry name" value="Galactosyl_T"/>
    <property type="match status" value="1"/>
</dbReference>
<sequence>MPADSLASVVGELQGVLSKDVSNAVAQERSLLSERRRVFHRLHRQRRRRRGAAHAAAQESPPTFLVLGFVTNPRTPKTREWIRQTVLVPAAEVGAPALIRFVVGKRGLSPRDVQQLDDERRRVGKDDFAVVDASDFNEAGGIYSCIDKLFAWFRHAPVAYPGASFYAKADDDSFVDVARLASFLRPAAGLPRVYGGYLQYDSFVTEEWRHCGWSAGPVGAAHARRHGCPKERRVYGPFPFVVGALTVMGGDLGVWFASSPHVARLVEKGRGTCSQQEV</sequence>
<dbReference type="Proteomes" id="UP000013827">
    <property type="component" value="Unassembled WGS sequence"/>
</dbReference>
<keyword evidence="9" id="KW-0472">Membrane</keyword>
<keyword evidence="8 10" id="KW-0333">Golgi apparatus</keyword>
<dbReference type="KEGG" id="ehx:EMIHUDRAFT_362699"/>
<comment type="similarity">
    <text evidence="2 10">Belongs to the glycosyltransferase 31 family.</text>
</comment>
<evidence type="ECO:0000256" key="5">
    <source>
        <dbReference type="ARBA" id="ARBA00022692"/>
    </source>
</evidence>
<dbReference type="PANTHER" id="PTHR11214">
    <property type="entry name" value="BETA-1,3-N-ACETYLGLUCOSAMINYLTRANSFERASE"/>
    <property type="match status" value="1"/>
</dbReference>
<keyword evidence="5" id="KW-0812">Transmembrane</keyword>
<evidence type="ECO:0000313" key="11">
    <source>
        <dbReference type="EnsemblProtists" id="EOD36011"/>
    </source>
</evidence>
<keyword evidence="3 10" id="KW-0328">Glycosyltransferase</keyword>